<feature type="region of interest" description="Disordered" evidence="1">
    <location>
        <begin position="1"/>
        <end position="23"/>
    </location>
</feature>
<feature type="compositionally biased region" description="Basic and acidic residues" evidence="1">
    <location>
        <begin position="181"/>
        <end position="192"/>
    </location>
</feature>
<accession>A0AAN8PWT2</accession>
<dbReference type="EMBL" id="JAZGQO010000004">
    <property type="protein sequence ID" value="KAK6187722.1"/>
    <property type="molecule type" value="Genomic_DNA"/>
</dbReference>
<organism evidence="2 3">
    <name type="scientific">Patella caerulea</name>
    <name type="common">Rayed Mediterranean limpet</name>
    <dbReference type="NCBI Taxonomy" id="87958"/>
    <lineage>
        <taxon>Eukaryota</taxon>
        <taxon>Metazoa</taxon>
        <taxon>Spiralia</taxon>
        <taxon>Lophotrochozoa</taxon>
        <taxon>Mollusca</taxon>
        <taxon>Gastropoda</taxon>
        <taxon>Patellogastropoda</taxon>
        <taxon>Patelloidea</taxon>
        <taxon>Patellidae</taxon>
        <taxon>Patella</taxon>
    </lineage>
</organism>
<protein>
    <submittedName>
        <fullName evidence="2">Uncharacterized protein</fullName>
    </submittedName>
</protein>
<proteinExistence type="predicted"/>
<feature type="region of interest" description="Disordered" evidence="1">
    <location>
        <begin position="343"/>
        <end position="397"/>
    </location>
</feature>
<sequence length="397" mass="45076">MNTKTNNDLTTLRQRKRRENFGDRKLSYTGELLNASVYPSGVRTKTLEQLQQNYGAPCLLDFIRDEESNIPSIRNEANTRTKRFDRGVYNSKHMNSSPREPPNSSRSEKREMKKTMWLTTEHKCTIPDVRDTVYINTFCPEERPLRYKEITLPRISKERPWTVNEGTPAKRSNAALSQDPIKSDRGGYHDRSNGWVGSSSRTRHPNIGGMSNSLPFCDIKRIPIVDRMKYTSDLYNSNYMASPRNTNRPLRAEQGKYRPFSTISVKIPHVYRETSNSPKMFISVGQYMRYVETKALQVKVNKTLTTPAPSPQQRFNTALSRYHDPDNQAVQFVMNVNRPPSSKTGTLVLGSASTSNSKSPVLNNTCTCEKRSVPSSTTSASQERGGEFHSGVNTDLS</sequence>
<name>A0AAN8PWT2_PATCE</name>
<feature type="region of interest" description="Disordered" evidence="1">
    <location>
        <begin position="162"/>
        <end position="207"/>
    </location>
</feature>
<comment type="caution">
    <text evidence="2">The sequence shown here is derived from an EMBL/GenBank/DDBJ whole genome shotgun (WGS) entry which is preliminary data.</text>
</comment>
<reference evidence="2 3" key="1">
    <citation type="submission" date="2024-01" db="EMBL/GenBank/DDBJ databases">
        <title>The genome of the rayed Mediterranean limpet Patella caerulea (Linnaeus, 1758).</title>
        <authorList>
            <person name="Anh-Thu Weber A."/>
            <person name="Halstead-Nussloch G."/>
        </authorList>
    </citation>
    <scope>NUCLEOTIDE SEQUENCE [LARGE SCALE GENOMIC DNA]</scope>
    <source>
        <strain evidence="2">AATW-2023a</strain>
        <tissue evidence="2">Whole specimen</tissue>
    </source>
</reference>
<dbReference type="AlphaFoldDB" id="A0AAN8PWT2"/>
<evidence type="ECO:0000313" key="3">
    <source>
        <dbReference type="Proteomes" id="UP001347796"/>
    </source>
</evidence>
<keyword evidence="3" id="KW-1185">Reference proteome</keyword>
<feature type="compositionally biased region" description="Low complexity" evidence="1">
    <location>
        <begin position="95"/>
        <end position="105"/>
    </location>
</feature>
<feature type="compositionally biased region" description="Basic and acidic residues" evidence="1">
    <location>
        <begin position="77"/>
        <end position="86"/>
    </location>
</feature>
<feature type="compositionally biased region" description="Polar residues" evidence="1">
    <location>
        <begin position="1"/>
        <end position="12"/>
    </location>
</feature>
<feature type="compositionally biased region" description="Polar residues" evidence="1">
    <location>
        <begin position="343"/>
        <end position="382"/>
    </location>
</feature>
<feature type="region of interest" description="Disordered" evidence="1">
    <location>
        <begin position="73"/>
        <end position="112"/>
    </location>
</feature>
<gene>
    <name evidence="2" type="ORF">SNE40_005682</name>
</gene>
<evidence type="ECO:0000313" key="2">
    <source>
        <dbReference type="EMBL" id="KAK6187722.1"/>
    </source>
</evidence>
<evidence type="ECO:0000256" key="1">
    <source>
        <dbReference type="SAM" id="MobiDB-lite"/>
    </source>
</evidence>
<dbReference type="Proteomes" id="UP001347796">
    <property type="component" value="Unassembled WGS sequence"/>
</dbReference>